<proteinExistence type="predicted"/>
<dbReference type="Proteomes" id="UP000664417">
    <property type="component" value="Unassembled WGS sequence"/>
</dbReference>
<evidence type="ECO:0000313" key="3">
    <source>
        <dbReference type="EMBL" id="MBO1318643.1"/>
    </source>
</evidence>
<protein>
    <submittedName>
        <fullName evidence="3">Type III secretion system chaperone</fullName>
    </submittedName>
</protein>
<comment type="caution">
    <text evidence="3">The sequence shown here is derived from an EMBL/GenBank/DDBJ whole genome shotgun (WGS) entry which is preliminary data.</text>
</comment>
<evidence type="ECO:0000256" key="1">
    <source>
        <dbReference type="SAM" id="MobiDB-lite"/>
    </source>
</evidence>
<feature type="region of interest" description="Disordered" evidence="1">
    <location>
        <begin position="134"/>
        <end position="154"/>
    </location>
</feature>
<dbReference type="SUPFAM" id="SSF69635">
    <property type="entry name" value="Type III secretory system chaperone-like"/>
    <property type="match status" value="1"/>
</dbReference>
<organism evidence="3 4">
    <name type="scientific">Acanthopleuribacter pedis</name>
    <dbReference type="NCBI Taxonomy" id="442870"/>
    <lineage>
        <taxon>Bacteria</taxon>
        <taxon>Pseudomonadati</taxon>
        <taxon>Acidobacteriota</taxon>
        <taxon>Holophagae</taxon>
        <taxon>Acanthopleuribacterales</taxon>
        <taxon>Acanthopleuribacteraceae</taxon>
        <taxon>Acanthopleuribacter</taxon>
    </lineage>
</organism>
<sequence>MSHGQEQVNHWLAQLGQTIGCGLALNEEGRCSLKAAGDVGIDIFCEPEDTQFYLSLPLFTLSGLNSREMVLQHALTMNMFQQDTGGASIALDADGEALLLCYTHPVEGTEYQTFYNILANMIESCMELKSQLIESDDRDDEDHHETDEVSFGVEQHRHAVPASSTRHVTEVSPHETLRYVMNFA</sequence>
<dbReference type="Gene3D" id="3.30.1460.10">
    <property type="match status" value="1"/>
</dbReference>
<evidence type="ECO:0000313" key="4">
    <source>
        <dbReference type="Proteomes" id="UP000664417"/>
    </source>
</evidence>
<dbReference type="InterPro" id="IPR010261">
    <property type="entry name" value="Tir_chaperone"/>
</dbReference>
<dbReference type="EMBL" id="JAFREP010000006">
    <property type="protein sequence ID" value="MBO1318643.1"/>
    <property type="molecule type" value="Genomic_DNA"/>
</dbReference>
<dbReference type="CDD" id="cd17034">
    <property type="entry name" value="T3SC_IA_ShcO1-like"/>
    <property type="match status" value="1"/>
</dbReference>
<gene>
    <name evidence="2" type="ORF">J3U88_02605</name>
    <name evidence="3" type="ORF">J3U88_09245</name>
</gene>
<keyword evidence="4" id="KW-1185">Reference proteome</keyword>
<dbReference type="GO" id="GO:0030254">
    <property type="term" value="P:protein secretion by the type III secretion system"/>
    <property type="evidence" value="ECO:0007669"/>
    <property type="project" value="InterPro"/>
</dbReference>
<dbReference type="AlphaFoldDB" id="A0A8J7U3S7"/>
<evidence type="ECO:0000313" key="2">
    <source>
        <dbReference type="EMBL" id="MBO1317336.1"/>
    </source>
</evidence>
<accession>A0A8J7U3S7</accession>
<dbReference type="RefSeq" id="WP_207856573.1">
    <property type="nucleotide sequence ID" value="NZ_JAFREP010000002.1"/>
</dbReference>
<reference evidence="3" key="1">
    <citation type="submission" date="2021-03" db="EMBL/GenBank/DDBJ databases">
        <authorList>
            <person name="Wang G."/>
        </authorList>
    </citation>
    <scope>NUCLEOTIDE SEQUENCE</scope>
    <source>
        <strain evidence="3">KCTC 12899</strain>
    </source>
</reference>
<name>A0A8J7U3S7_9BACT</name>
<dbReference type="EMBL" id="JAFREP010000002">
    <property type="protein sequence ID" value="MBO1317336.1"/>
    <property type="molecule type" value="Genomic_DNA"/>
</dbReference>
<dbReference type="Pfam" id="PF05932">
    <property type="entry name" value="CesT"/>
    <property type="match status" value="1"/>
</dbReference>